<evidence type="ECO:0000259" key="10">
    <source>
        <dbReference type="Pfam" id="PF00955"/>
    </source>
</evidence>
<dbReference type="GO" id="GO:0005452">
    <property type="term" value="F:solute:inorganic anion antiporter activity"/>
    <property type="evidence" value="ECO:0007669"/>
    <property type="project" value="InterPro"/>
</dbReference>
<dbReference type="Proteomes" id="UP001154282">
    <property type="component" value="Unassembled WGS sequence"/>
</dbReference>
<dbReference type="Gene3D" id="1.10.287.570">
    <property type="entry name" value="Helical hairpin bin"/>
    <property type="match status" value="1"/>
</dbReference>
<feature type="transmembrane region" description="Helical" evidence="9">
    <location>
        <begin position="154"/>
        <end position="172"/>
    </location>
</feature>
<feature type="transmembrane region" description="Helical" evidence="9">
    <location>
        <begin position="341"/>
        <end position="361"/>
    </location>
</feature>
<gene>
    <name evidence="11" type="ORF">LITE_LOCUS38415</name>
</gene>
<dbReference type="EMBL" id="CAMGYJ010000009">
    <property type="protein sequence ID" value="CAI0470053.1"/>
    <property type="molecule type" value="Genomic_DNA"/>
</dbReference>
<dbReference type="PANTHER" id="PTHR11453">
    <property type="entry name" value="ANION EXCHANGE PROTEIN"/>
    <property type="match status" value="1"/>
</dbReference>
<evidence type="ECO:0000256" key="1">
    <source>
        <dbReference type="ARBA" id="ARBA00004141"/>
    </source>
</evidence>
<dbReference type="PANTHER" id="PTHR11453:SF130">
    <property type="entry name" value="BORON TRANSPORTER 1"/>
    <property type="match status" value="1"/>
</dbReference>
<feature type="transmembrane region" description="Helical" evidence="9">
    <location>
        <begin position="301"/>
        <end position="320"/>
    </location>
</feature>
<name>A0AAV0PFK7_9ROSI</name>
<dbReference type="InterPro" id="IPR011531">
    <property type="entry name" value="HCO3_transpt-like_TM_dom"/>
</dbReference>
<feature type="compositionally biased region" description="Polar residues" evidence="8">
    <location>
        <begin position="611"/>
        <end position="623"/>
    </location>
</feature>
<protein>
    <recommendedName>
        <fullName evidence="10">Bicarbonate transporter-like transmembrane domain-containing protein</fullName>
    </recommendedName>
</protein>
<feature type="compositionally biased region" description="Polar residues" evidence="8">
    <location>
        <begin position="672"/>
        <end position="686"/>
    </location>
</feature>
<organism evidence="11 12">
    <name type="scientific">Linum tenue</name>
    <dbReference type="NCBI Taxonomy" id="586396"/>
    <lineage>
        <taxon>Eukaryota</taxon>
        <taxon>Viridiplantae</taxon>
        <taxon>Streptophyta</taxon>
        <taxon>Embryophyta</taxon>
        <taxon>Tracheophyta</taxon>
        <taxon>Spermatophyta</taxon>
        <taxon>Magnoliopsida</taxon>
        <taxon>eudicotyledons</taxon>
        <taxon>Gunneridae</taxon>
        <taxon>Pentapetalae</taxon>
        <taxon>rosids</taxon>
        <taxon>fabids</taxon>
        <taxon>Malpighiales</taxon>
        <taxon>Linaceae</taxon>
        <taxon>Linum</taxon>
    </lineage>
</organism>
<evidence type="ECO:0000256" key="6">
    <source>
        <dbReference type="ARBA" id="ARBA00022989"/>
    </source>
</evidence>
<evidence type="ECO:0000256" key="7">
    <source>
        <dbReference type="ARBA" id="ARBA00023136"/>
    </source>
</evidence>
<keyword evidence="5 9" id="KW-0812">Transmembrane</keyword>
<feature type="transmembrane region" description="Helical" evidence="9">
    <location>
        <begin position="90"/>
        <end position="109"/>
    </location>
</feature>
<dbReference type="GO" id="GO:0006820">
    <property type="term" value="P:monoatomic anion transport"/>
    <property type="evidence" value="ECO:0007669"/>
    <property type="project" value="InterPro"/>
</dbReference>
<feature type="domain" description="Bicarbonate transporter-like transmembrane" evidence="10">
    <location>
        <begin position="7"/>
        <end position="180"/>
    </location>
</feature>
<keyword evidence="6 9" id="KW-1133">Transmembrane helix</keyword>
<reference evidence="11" key="1">
    <citation type="submission" date="2022-08" db="EMBL/GenBank/DDBJ databases">
        <authorList>
            <person name="Gutierrez-Valencia J."/>
        </authorList>
    </citation>
    <scope>NUCLEOTIDE SEQUENCE</scope>
</reference>
<feature type="transmembrane region" description="Helical" evidence="9">
    <location>
        <begin position="192"/>
        <end position="213"/>
    </location>
</feature>
<keyword evidence="3" id="KW-0813">Transport</keyword>
<feature type="domain" description="Bicarbonate transporter-like transmembrane" evidence="10">
    <location>
        <begin position="200"/>
        <end position="383"/>
    </location>
</feature>
<keyword evidence="12" id="KW-1185">Reference proteome</keyword>
<keyword evidence="7 9" id="KW-0472">Membrane</keyword>
<evidence type="ECO:0000313" key="12">
    <source>
        <dbReference type="Proteomes" id="UP001154282"/>
    </source>
</evidence>
<dbReference type="Pfam" id="PF00955">
    <property type="entry name" value="HCO3_cotransp"/>
    <property type="match status" value="3"/>
</dbReference>
<comment type="similarity">
    <text evidence="2">Belongs to the anion exchanger (TC 2.A.31.3) family.</text>
</comment>
<feature type="transmembrane region" description="Helical" evidence="9">
    <location>
        <begin position="64"/>
        <end position="85"/>
    </location>
</feature>
<feature type="region of interest" description="Disordered" evidence="8">
    <location>
        <begin position="608"/>
        <end position="686"/>
    </location>
</feature>
<feature type="transmembrane region" description="Helical" evidence="9">
    <location>
        <begin position="32"/>
        <end position="52"/>
    </location>
</feature>
<evidence type="ECO:0000256" key="8">
    <source>
        <dbReference type="SAM" id="MobiDB-lite"/>
    </source>
</evidence>
<dbReference type="AlphaFoldDB" id="A0AAV0PFK7"/>
<feature type="compositionally biased region" description="Polar residues" evidence="8">
    <location>
        <begin position="633"/>
        <end position="642"/>
    </location>
</feature>
<dbReference type="FunFam" id="1.10.287.570:FF:000004">
    <property type="entry name" value="probable boron transporter 2"/>
    <property type="match status" value="1"/>
</dbReference>
<dbReference type="InterPro" id="IPR003020">
    <property type="entry name" value="HCO3_transpt_euk"/>
</dbReference>
<sequence length="686" mass="75791">MEETFVPFQGIKNDLRGRLLCYKQDWTGGIRAGFRILAPTTYIFFASAIPVISFGEQLERSTGGVLTAVQTLASTALCGIIHSIIGGQPLLILGVAEPTVIMYTFMFNFAKERPELGPNLFLAWSGWVCVWTALLLFALAILGACSIINRFTRLAGELFGLLIAMLFMQQAIKGLVDEFRIPEREDPESVQFIPSWRFANGLFALVLSFGLLLTALKSRKARSWRYGSGWLRSLIADYGVPLMVLAWTAVSYIPTKSVPQGIPRRLFSPNPWSPGAYDNWTVIKACFFKSIMAQEMMDVPVLYIVGAFIPATMIAVLYYFDHSVASQLAQQKEFNLRKPSSYHYDLLLLGFLTLLCGLLGIPPANGVIPQSPMHTKSLATLKQQGLKEFKESTIQTATCTGQIDAPIDETTFDIEKEIDDLLPVEVKEQRVSNLLQSALVGGCVAAMPLLKRIPTSVLWGYFAFMAIESLPGNQFWERILLLFTAPSRRYKVLEDYHATFVETVPFRSIATFTIFQTAYLLVCFGLTWVPIAGVMFPLMIMLLIPARQYLLPKFFKGAHLQDLDAAEYEEAPALPFTLATETELGAGAAMAGDSEILDEVITRSRGEFRHTSSPKITSCTGTPTALDHRGNLSPRSSVTYSPRASRLKGERSPKSGGRTPGSPWTINGADSRMSNLGKSPSASSEK</sequence>
<keyword evidence="4" id="KW-0039">Anion exchange</keyword>
<dbReference type="GO" id="GO:0050801">
    <property type="term" value="P:monoatomic ion homeostasis"/>
    <property type="evidence" value="ECO:0007669"/>
    <property type="project" value="TreeGrafter"/>
</dbReference>
<dbReference type="GO" id="GO:0005886">
    <property type="term" value="C:plasma membrane"/>
    <property type="evidence" value="ECO:0007669"/>
    <property type="project" value="UniProtKB-ARBA"/>
</dbReference>
<dbReference type="GO" id="GO:0046715">
    <property type="term" value="F:active borate transmembrane transporter activity"/>
    <property type="evidence" value="ECO:0007669"/>
    <property type="project" value="TreeGrafter"/>
</dbReference>
<evidence type="ECO:0000256" key="4">
    <source>
        <dbReference type="ARBA" id="ARBA00022681"/>
    </source>
</evidence>
<evidence type="ECO:0000256" key="9">
    <source>
        <dbReference type="SAM" id="Phobius"/>
    </source>
</evidence>
<accession>A0AAV0PFK7</accession>
<evidence type="ECO:0000313" key="11">
    <source>
        <dbReference type="EMBL" id="CAI0470053.1"/>
    </source>
</evidence>
<proteinExistence type="inferred from homology"/>
<feature type="transmembrane region" description="Helical" evidence="9">
    <location>
        <begin position="518"/>
        <end position="544"/>
    </location>
</feature>
<comment type="caution">
    <text evidence="11">The sequence shown here is derived from an EMBL/GenBank/DDBJ whole genome shotgun (WGS) entry which is preliminary data.</text>
</comment>
<evidence type="ECO:0000256" key="5">
    <source>
        <dbReference type="ARBA" id="ARBA00022692"/>
    </source>
</evidence>
<feature type="transmembrane region" description="Helical" evidence="9">
    <location>
        <begin position="121"/>
        <end position="142"/>
    </location>
</feature>
<evidence type="ECO:0000256" key="2">
    <source>
        <dbReference type="ARBA" id="ARBA00006262"/>
    </source>
</evidence>
<comment type="subcellular location">
    <subcellularLocation>
        <location evidence="1">Membrane</location>
        <topology evidence="1">Multi-pass membrane protein</topology>
    </subcellularLocation>
</comment>
<evidence type="ECO:0000256" key="3">
    <source>
        <dbReference type="ARBA" id="ARBA00022448"/>
    </source>
</evidence>
<keyword evidence="4" id="KW-0406">Ion transport</keyword>
<feature type="domain" description="Bicarbonate transporter-like transmembrane" evidence="10">
    <location>
        <begin position="424"/>
        <end position="566"/>
    </location>
</feature>